<feature type="repeat" description="ANK" evidence="3">
    <location>
        <begin position="994"/>
        <end position="1026"/>
    </location>
</feature>
<feature type="repeat" description="ANK" evidence="3">
    <location>
        <begin position="731"/>
        <end position="763"/>
    </location>
</feature>
<dbReference type="SUPFAM" id="SSF48403">
    <property type="entry name" value="Ankyrin repeat"/>
    <property type="match status" value="5"/>
</dbReference>
<dbReference type="STRING" id="1754192.A0A1Y1X5M1"/>
<dbReference type="Gene3D" id="1.25.40.20">
    <property type="entry name" value="Ankyrin repeat-containing domain"/>
    <property type="match status" value="6"/>
</dbReference>
<dbReference type="InterPro" id="IPR051165">
    <property type="entry name" value="Multifunctional_ANK_Repeat"/>
</dbReference>
<name>A0A1Y1X5M1_9FUNG</name>
<reference evidence="4 5" key="2">
    <citation type="submission" date="2016-08" db="EMBL/GenBank/DDBJ databases">
        <title>Pervasive Adenine N6-methylation of Active Genes in Fungi.</title>
        <authorList>
            <consortium name="DOE Joint Genome Institute"/>
            <person name="Mondo S.J."/>
            <person name="Dannebaum R.O."/>
            <person name="Kuo R.C."/>
            <person name="Labutti K."/>
            <person name="Haridas S."/>
            <person name="Kuo A."/>
            <person name="Salamov A."/>
            <person name="Ahrendt S.R."/>
            <person name="Lipzen A."/>
            <person name="Sullivan W."/>
            <person name="Andreopoulos W.B."/>
            <person name="Clum A."/>
            <person name="Lindquist E."/>
            <person name="Daum C."/>
            <person name="Ramamoorthy G.K."/>
            <person name="Gryganskyi A."/>
            <person name="Culley D."/>
            <person name="Magnuson J.K."/>
            <person name="James T.Y."/>
            <person name="O'Malley M.A."/>
            <person name="Stajich J.E."/>
            <person name="Spatafora J.W."/>
            <person name="Visel A."/>
            <person name="Grigoriev I.V."/>
        </authorList>
    </citation>
    <scope>NUCLEOTIDE SEQUENCE [LARGE SCALE GENOMIC DNA]</scope>
    <source>
        <strain evidence="4 5">S4</strain>
    </source>
</reference>
<evidence type="ECO:0000313" key="4">
    <source>
        <dbReference type="EMBL" id="ORX81120.1"/>
    </source>
</evidence>
<dbReference type="PROSITE" id="PS50297">
    <property type="entry name" value="ANK_REP_REGION"/>
    <property type="match status" value="3"/>
</dbReference>
<dbReference type="InterPro" id="IPR002110">
    <property type="entry name" value="Ankyrin_rpt"/>
</dbReference>
<keyword evidence="1" id="KW-0677">Repeat</keyword>
<feature type="repeat" description="ANK" evidence="3">
    <location>
        <begin position="769"/>
        <end position="801"/>
    </location>
</feature>
<dbReference type="PANTHER" id="PTHR24123">
    <property type="entry name" value="ANKYRIN REPEAT-CONTAINING"/>
    <property type="match status" value="1"/>
</dbReference>
<dbReference type="AlphaFoldDB" id="A0A1Y1X5M1"/>
<evidence type="ECO:0000313" key="5">
    <source>
        <dbReference type="Proteomes" id="UP000193944"/>
    </source>
</evidence>
<keyword evidence="5" id="KW-1185">Reference proteome</keyword>
<sequence>MNNLENKRKKIIEIIKRDEITELEIYTAKNNIQLKDFNNENFDLLIYSLKHYASIEIINFIINHCQYNTLNYTFQDYGTPLFLAIARQEFKIADLLIKNKADINFRINSFNRDGIGIIYYLYKINCLYNENLKYILDKDFNIEAITTNLINDLVSNHKNDNLEIIFKHYIFDNAFILSLLNTYKNKSSLSCRQLQDITMNEKNKIKINENMYYNAIKKRNYDAIRILLDNDGNGDKILEKINKYEILEKAVECDNYKLVIKILNSKPLNYKFINFEKCLFDACKNINVKIIEILVKTLLSYDTFDFKNIHFEKILLEAVEGKNNKIMKILVELLSHKAFDFKSIDFEKILFNANKISNLDGIRLLMETLLLNQHSFDLKNINLIKFLLEVNRYNNCSHDRESIIKLLVKILVYRSSKVIDDRFDTSFIKNCNCPSLNLILNKIIEMDNFNLVKRLIESQELTMNINIKDINGNLPIIVAYYSTTFNFTDHNENALEIFEYLLDHGANCNVKGNNHSLLSSAIHFKHYMVTRCLLKHNVHIDEDFSKNYHPLLKAIYQNKIKTIKLLIENRNKNKNDRNTTHIPIIKTNKYGFTPLILSYLLNHRKIFKYLMKYEDVNEFDSNGYTILHYAILKEDIETIKYLISIGADINYKENIWKSYNSTLDISIYIRNEEIFFILLYSKNIELNLPNGKGEIPLVATIKIKNYPIDYKKFIIENLVDRGSNINFIDSRKNTPLVYAIQEKCFPVVVLLVEKGANVNYIIKNENYWESESTLMFAIKQGEVNIAKYLIECRASLNFKNKYEISDLIETIGRNRKIEIFEYLAQWDRNIFSSNIIKEIIVKRRLDLLKILVSHHLDIDLKDNHGNTPLIYAIEAKECQIVDYLFKCGASIYGVNHKMEIIRDIINDGRLDLLKILINHHLDIFQKDEHGLTFLSYAFNSSQPAIASYLIHCGADIQSIVNDVKIVITIVYNRSLELLKILVANHLNVNIKDENGNTPLVYAIKALDEHIVDYLIECGADIHNVNHEGESIYDISYQYSNFYWGRNIYIKIKKLLNL</sequence>
<dbReference type="EMBL" id="MCFG01000126">
    <property type="protein sequence ID" value="ORX81120.1"/>
    <property type="molecule type" value="Genomic_DNA"/>
</dbReference>
<organism evidence="4 5">
    <name type="scientific">Anaeromyces robustus</name>
    <dbReference type="NCBI Taxonomy" id="1754192"/>
    <lineage>
        <taxon>Eukaryota</taxon>
        <taxon>Fungi</taxon>
        <taxon>Fungi incertae sedis</taxon>
        <taxon>Chytridiomycota</taxon>
        <taxon>Chytridiomycota incertae sedis</taxon>
        <taxon>Neocallimastigomycetes</taxon>
        <taxon>Neocallimastigales</taxon>
        <taxon>Neocallimastigaceae</taxon>
        <taxon>Anaeromyces</taxon>
    </lineage>
</organism>
<proteinExistence type="predicted"/>
<dbReference type="OrthoDB" id="2139308at2759"/>
<dbReference type="SMART" id="SM00248">
    <property type="entry name" value="ANK"/>
    <property type="match status" value="19"/>
</dbReference>
<evidence type="ECO:0000256" key="3">
    <source>
        <dbReference type="PROSITE-ProRule" id="PRU00023"/>
    </source>
</evidence>
<protein>
    <submittedName>
        <fullName evidence="4">Ankyrin</fullName>
    </submittedName>
</protein>
<feature type="repeat" description="ANK" evidence="3">
    <location>
        <begin position="864"/>
        <end position="896"/>
    </location>
</feature>
<dbReference type="PROSITE" id="PS50088">
    <property type="entry name" value="ANK_REPEAT"/>
    <property type="match status" value="5"/>
</dbReference>
<keyword evidence="2 3" id="KW-0040">ANK repeat</keyword>
<evidence type="ECO:0000256" key="1">
    <source>
        <dbReference type="ARBA" id="ARBA00022737"/>
    </source>
</evidence>
<comment type="caution">
    <text evidence="4">The sequence shown here is derived from an EMBL/GenBank/DDBJ whole genome shotgun (WGS) entry which is preliminary data.</text>
</comment>
<accession>A0A1Y1X5M1</accession>
<dbReference type="PANTHER" id="PTHR24123:SF33">
    <property type="entry name" value="PROTEIN HOS4"/>
    <property type="match status" value="1"/>
</dbReference>
<feature type="repeat" description="ANK" evidence="3">
    <location>
        <begin position="622"/>
        <end position="654"/>
    </location>
</feature>
<dbReference type="InterPro" id="IPR036770">
    <property type="entry name" value="Ankyrin_rpt-contain_sf"/>
</dbReference>
<reference evidence="4 5" key="1">
    <citation type="submission" date="2016-08" db="EMBL/GenBank/DDBJ databases">
        <title>A Parts List for Fungal Cellulosomes Revealed by Comparative Genomics.</title>
        <authorList>
            <consortium name="DOE Joint Genome Institute"/>
            <person name="Haitjema C.H."/>
            <person name="Gilmore S.P."/>
            <person name="Henske J.K."/>
            <person name="Solomon K.V."/>
            <person name="De Groot R."/>
            <person name="Kuo A."/>
            <person name="Mondo S.J."/>
            <person name="Salamov A.A."/>
            <person name="Labutti K."/>
            <person name="Zhao Z."/>
            <person name="Chiniquy J."/>
            <person name="Barry K."/>
            <person name="Brewer H.M."/>
            <person name="Purvine S.O."/>
            <person name="Wright A.T."/>
            <person name="Boxma B."/>
            <person name="Van Alen T."/>
            <person name="Hackstein J.H."/>
            <person name="Baker S.E."/>
            <person name="Grigoriev I.V."/>
            <person name="O'Malley M.A."/>
        </authorList>
    </citation>
    <scope>NUCLEOTIDE SEQUENCE [LARGE SCALE GENOMIC DNA]</scope>
    <source>
        <strain evidence="4 5">S4</strain>
    </source>
</reference>
<gene>
    <name evidence="4" type="ORF">BCR32DRAFT_327419</name>
</gene>
<dbReference type="Proteomes" id="UP000193944">
    <property type="component" value="Unassembled WGS sequence"/>
</dbReference>
<evidence type="ECO:0000256" key="2">
    <source>
        <dbReference type="ARBA" id="ARBA00023043"/>
    </source>
</evidence>
<dbReference type="Pfam" id="PF12796">
    <property type="entry name" value="Ank_2"/>
    <property type="match status" value="5"/>
</dbReference>